<dbReference type="Pfam" id="PF18139">
    <property type="entry name" value="LSDAT_euk"/>
    <property type="match status" value="1"/>
</dbReference>
<dbReference type="GO" id="GO:0016324">
    <property type="term" value="C:apical plasma membrane"/>
    <property type="evidence" value="ECO:0007669"/>
    <property type="project" value="TreeGrafter"/>
</dbReference>
<dbReference type="Pfam" id="PF02816">
    <property type="entry name" value="Alpha_kinase"/>
    <property type="match status" value="1"/>
</dbReference>
<feature type="compositionally biased region" description="Polar residues" evidence="12">
    <location>
        <begin position="768"/>
        <end position="780"/>
    </location>
</feature>
<dbReference type="SMART" id="SM00811">
    <property type="entry name" value="Alpha_kinase"/>
    <property type="match status" value="1"/>
</dbReference>
<dbReference type="SUPFAM" id="SSF56112">
    <property type="entry name" value="Protein kinase-like (PK-like)"/>
    <property type="match status" value="1"/>
</dbReference>
<dbReference type="GO" id="GO:0005261">
    <property type="term" value="F:monoatomic cation channel activity"/>
    <property type="evidence" value="ECO:0007669"/>
    <property type="project" value="TreeGrafter"/>
</dbReference>
<accession>A0A671KS66</accession>
<evidence type="ECO:0000256" key="11">
    <source>
        <dbReference type="ARBA" id="ARBA00036634"/>
    </source>
</evidence>
<dbReference type="PANTHER" id="PTHR13800:SF15">
    <property type="entry name" value="TRANSIENT RECEPTOR POTENTIAL CATION CHANNEL SUBFAMILY M MEMBER 6"/>
    <property type="match status" value="1"/>
</dbReference>
<evidence type="ECO:0000313" key="15">
    <source>
        <dbReference type="Ensembl" id="ENSSANP00000009791.1"/>
    </source>
</evidence>
<keyword evidence="6" id="KW-0418">Kinase</keyword>
<reference evidence="15" key="1">
    <citation type="submission" date="2025-08" db="UniProtKB">
        <authorList>
            <consortium name="Ensembl"/>
        </authorList>
    </citation>
    <scope>IDENTIFICATION</scope>
</reference>
<evidence type="ECO:0000256" key="13">
    <source>
        <dbReference type="SAM" id="Phobius"/>
    </source>
</evidence>
<sequence>LQSRRSWIQATFCKRECVKFLPASRDHHRCYPVCQVCQSLVRCCCGRLIAEHVGPYSGLLGHGPGPDSTDEEEWSVLRHTSVSPTDAFGLLDFQAMLFSLQYVRLSSDTPPELLVQLMLREWHMEMPKLVISVHGGTEGFPLSPRVYQAFSTGLVTAAESTGAWILTDGINTGVSKYVGDAVKVYGSHDHRKRNVVGIPPWGIIENNSDLIGRDVLRHYQALGNPLSKRASLNGMHSHFLLVDDGTMGKSGCQIDLRKRLERHIHFQKIHPSKCFLLHVPLVCVVVEGGPAILSVVLEHVRRSSPVPVLVFEGTGRAADLLALIHKQTAVDRHDVLLRIQEMFGVERQEASELLNILMECMEHRELITIFDSESEDLQEADTAILTTSLRGTRASPEEQLNITLAWDRADVAKDNILVYGQQWQVGSLEQTMLDALLMDRVSFVKLLIENGMTMSRFLTISRLEQLYNIHKGSSDHFLRHIIEDARQTRLPAVYRISLIDIGMVIEYLIGGAYRSTYTRKSFRAMYSRFHNPAKTSSPFFKARKAALTPETSPSRSHFHRTARPYRQQEGAVAPQDVKSTPSPEFVCTFNDLFVWAVLKHRQEMAMFLWQHGEQAMARAVVACKLYRAMAVEAKESNMGDSMAEELKKNSLEFGQLAVDLLDQAFRKNERMAMKLLTWEMKEWSNFTCLQMAVSSRLRLFVAHNCTQMLLTDLWMGRLNMSKNSWFKIIASILMPVAIQMLEFKSQAEMSHVPQPQEALQFGWDPGNPGSSEQEGTTNAVRNGDEERGSRCLCPWTRKVYDFYTAPVVKFWFHTMAFLGFLMMFSYTVLVRLDEKPNIQECLVITYILTMAAEKAREVWVLEPRKFTKKLKVWFSEYWNINDFMGILLFLVGVSLRWHQETRLASHIVYSLDFIFWSVRLLDLFAVNQHAGPYLTMITKMVNMFYIVVIMAIVLVSFGTSRKSILSPNEDPSWSLLRDVVFQPYWMIFGEVYAGEIDACSNPETCVPGAFLTPFLQAVYLFVQYIIMVNVLIAFFNNVYFDMSSISRKLWKYNRYRYIMTYQEKPWLPPPLILLSHMTLCLSSMWQKHRKASKRGRTGLKLLLAPDDLKKLHEFEEKCVAGYFRDKKESQQVIITYYHLKYFVLLFCGYDGSLLVIFLSAMERNNLMRLAHSIPFTPVSLLGGVEVCIYTLEETEAGSSLGNQSSSISTWIQHGRTAVLQPLAHQEVLDGGLRRATKVVCTWAEGDVLKLGSVYVVKAFRPEVVRIWQKVFPISTSLHLCLREIQQQRAAQKLMQRFNQIKPSSVPYSPRFLDVSLLHWRSDGQWLTVEKNMSGHFRKYNNNTGEEISPSSGLEEAMLAFSHWTYEYTNRELLVLDLQGVGADLTDPSLIRVDDKSSSGEMAFGPANLGDDAIQSFVIKHTCNSCCKKLGLSGEVTLMSQVEG</sequence>
<dbReference type="GO" id="GO:0004674">
    <property type="term" value="F:protein serine/threonine kinase activity"/>
    <property type="evidence" value="ECO:0007669"/>
    <property type="project" value="UniProtKB-KW"/>
</dbReference>
<keyword evidence="3" id="KW-0723">Serine/threonine-protein kinase</keyword>
<evidence type="ECO:0000256" key="4">
    <source>
        <dbReference type="ARBA" id="ARBA00022679"/>
    </source>
</evidence>
<evidence type="ECO:0000259" key="14">
    <source>
        <dbReference type="PROSITE" id="PS51158"/>
    </source>
</evidence>
<keyword evidence="2" id="KW-0813">Transport</keyword>
<keyword evidence="8" id="KW-0406">Ion transport</keyword>
<dbReference type="GO" id="GO:0030001">
    <property type="term" value="P:metal ion transport"/>
    <property type="evidence" value="ECO:0007669"/>
    <property type="project" value="TreeGrafter"/>
</dbReference>
<reference evidence="15" key="2">
    <citation type="submission" date="2025-09" db="UniProtKB">
        <authorList>
            <consortium name="Ensembl"/>
        </authorList>
    </citation>
    <scope>IDENTIFICATION</scope>
</reference>
<dbReference type="Proteomes" id="UP000472260">
    <property type="component" value="Unassembled WGS sequence"/>
</dbReference>
<evidence type="ECO:0000256" key="2">
    <source>
        <dbReference type="ARBA" id="ARBA00022448"/>
    </source>
</evidence>
<evidence type="ECO:0000256" key="8">
    <source>
        <dbReference type="ARBA" id="ARBA00023065"/>
    </source>
</evidence>
<keyword evidence="10" id="KW-0407">Ion channel</keyword>
<evidence type="ECO:0000256" key="1">
    <source>
        <dbReference type="ARBA" id="ARBA00004141"/>
    </source>
</evidence>
<comment type="catalytic activity">
    <reaction evidence="11">
        <text>Ca(2+)(in) = Ca(2+)(out)</text>
        <dbReference type="Rhea" id="RHEA:29671"/>
        <dbReference type="ChEBI" id="CHEBI:29108"/>
    </reaction>
</comment>
<feature type="transmembrane region" description="Helical" evidence="13">
    <location>
        <begin position="1141"/>
        <end position="1161"/>
    </location>
</feature>
<dbReference type="InterPro" id="IPR041491">
    <property type="entry name" value="TRPM_SLOG"/>
</dbReference>
<evidence type="ECO:0000256" key="3">
    <source>
        <dbReference type="ARBA" id="ARBA00022527"/>
    </source>
</evidence>
<proteinExistence type="predicted"/>
<comment type="subcellular location">
    <subcellularLocation>
        <location evidence="1">Membrane</location>
        <topology evidence="1">Multi-pass membrane protein</topology>
    </subcellularLocation>
</comment>
<feature type="region of interest" description="Disordered" evidence="12">
    <location>
        <begin position="762"/>
        <end position="788"/>
    </location>
</feature>
<dbReference type="Ensembl" id="ENSSANT00000010499.1">
    <property type="protein sequence ID" value="ENSSANP00000009791.1"/>
    <property type="gene ID" value="ENSSANG00000004600.1"/>
</dbReference>
<dbReference type="InterPro" id="IPR004166">
    <property type="entry name" value="a-kinase_dom"/>
</dbReference>
<dbReference type="InterPro" id="IPR011009">
    <property type="entry name" value="Kinase-like_dom_sf"/>
</dbReference>
<organism evidence="15 16">
    <name type="scientific">Sinocyclocheilus anshuiensis</name>
    <dbReference type="NCBI Taxonomy" id="1608454"/>
    <lineage>
        <taxon>Eukaryota</taxon>
        <taxon>Metazoa</taxon>
        <taxon>Chordata</taxon>
        <taxon>Craniata</taxon>
        <taxon>Vertebrata</taxon>
        <taxon>Euteleostomi</taxon>
        <taxon>Actinopterygii</taxon>
        <taxon>Neopterygii</taxon>
        <taxon>Teleostei</taxon>
        <taxon>Ostariophysi</taxon>
        <taxon>Cypriniformes</taxon>
        <taxon>Cyprinidae</taxon>
        <taxon>Cyprininae</taxon>
        <taxon>Sinocyclocheilus</taxon>
    </lineage>
</organism>
<dbReference type="Gene3D" id="3.20.200.10">
    <property type="entry name" value="MHCK/EF2 kinase"/>
    <property type="match status" value="1"/>
</dbReference>
<keyword evidence="7 13" id="KW-1133">Transmembrane helix</keyword>
<evidence type="ECO:0000256" key="5">
    <source>
        <dbReference type="ARBA" id="ARBA00022692"/>
    </source>
</evidence>
<dbReference type="GO" id="GO:0005524">
    <property type="term" value="F:ATP binding"/>
    <property type="evidence" value="ECO:0007669"/>
    <property type="project" value="InterPro"/>
</dbReference>
<keyword evidence="16" id="KW-1185">Reference proteome</keyword>
<evidence type="ECO:0000256" key="7">
    <source>
        <dbReference type="ARBA" id="ARBA00022989"/>
    </source>
</evidence>
<evidence type="ECO:0000256" key="9">
    <source>
        <dbReference type="ARBA" id="ARBA00023136"/>
    </source>
</evidence>
<gene>
    <name evidence="15" type="primary">LOC107672704</name>
</gene>
<evidence type="ECO:0000256" key="10">
    <source>
        <dbReference type="ARBA" id="ARBA00023303"/>
    </source>
</evidence>
<protein>
    <submittedName>
        <fullName evidence="15">Transient receptor potential cation channel subfamily M member 6-like</fullName>
    </submittedName>
</protein>
<keyword evidence="4" id="KW-0808">Transferase</keyword>
<evidence type="ECO:0000256" key="12">
    <source>
        <dbReference type="SAM" id="MobiDB-lite"/>
    </source>
</evidence>
<name>A0A671KS66_9TELE</name>
<feature type="transmembrane region" description="Helical" evidence="13">
    <location>
        <begin position="810"/>
        <end position="829"/>
    </location>
</feature>
<dbReference type="InterPro" id="IPR057366">
    <property type="entry name" value="TRPM-like"/>
</dbReference>
<dbReference type="PROSITE" id="PS51158">
    <property type="entry name" value="ALPHA_KINASE"/>
    <property type="match status" value="1"/>
</dbReference>
<evidence type="ECO:0000313" key="16">
    <source>
        <dbReference type="Proteomes" id="UP000472260"/>
    </source>
</evidence>
<feature type="transmembrane region" description="Helical" evidence="13">
    <location>
        <begin position="933"/>
        <end position="957"/>
    </location>
</feature>
<feature type="domain" description="Alpha-type protein kinase" evidence="14">
    <location>
        <begin position="1202"/>
        <end position="1434"/>
    </location>
</feature>
<keyword evidence="9 13" id="KW-0472">Membrane</keyword>
<evidence type="ECO:0000256" key="6">
    <source>
        <dbReference type="ARBA" id="ARBA00022777"/>
    </source>
</evidence>
<dbReference type="Pfam" id="PF25508">
    <property type="entry name" value="TRPM2"/>
    <property type="match status" value="2"/>
</dbReference>
<feature type="transmembrane region" description="Helical" evidence="13">
    <location>
        <begin position="1017"/>
        <end position="1040"/>
    </location>
</feature>
<dbReference type="PANTHER" id="PTHR13800">
    <property type="entry name" value="TRANSIENT RECEPTOR POTENTIAL CATION CHANNEL, SUBFAMILY M, MEMBER 6"/>
    <property type="match status" value="1"/>
</dbReference>
<dbReference type="InterPro" id="IPR050927">
    <property type="entry name" value="TRPM"/>
</dbReference>
<dbReference type="Gene3D" id="3.30.200.20">
    <property type="entry name" value="Phosphorylase Kinase, domain 1"/>
    <property type="match status" value="1"/>
</dbReference>
<keyword evidence="5 13" id="KW-0812">Transmembrane</keyword>